<reference evidence="1" key="1">
    <citation type="submission" date="2022-07" db="EMBL/GenBank/DDBJ databases">
        <title>Genome Sequence of Lecanicillium saksenae.</title>
        <authorList>
            <person name="Buettner E."/>
        </authorList>
    </citation>
    <scope>NUCLEOTIDE SEQUENCE</scope>
    <source>
        <strain evidence="1">VT-O1</strain>
    </source>
</reference>
<sequence>MRLLLHFYSSVIPPATWQNLRPTRLMAAWQSKEQAAEPRPRYKPGLAIATFFPHAAFCEKRGHHTPLKKIQWVMALNDWAFGRKPHKAHKPTGRGPVLCPPAGSIPVTSAESHLNLAKWAAEVHRAVVDSWALLAL</sequence>
<keyword evidence="2" id="KW-1185">Reference proteome</keyword>
<evidence type="ECO:0000313" key="1">
    <source>
        <dbReference type="EMBL" id="KAJ3498633.1"/>
    </source>
</evidence>
<gene>
    <name evidence="1" type="ORF">NLG97_g966</name>
</gene>
<accession>A0ACC1R6H7</accession>
<organism evidence="1 2">
    <name type="scientific">Lecanicillium saksenae</name>
    <dbReference type="NCBI Taxonomy" id="468837"/>
    <lineage>
        <taxon>Eukaryota</taxon>
        <taxon>Fungi</taxon>
        <taxon>Dikarya</taxon>
        <taxon>Ascomycota</taxon>
        <taxon>Pezizomycotina</taxon>
        <taxon>Sordariomycetes</taxon>
        <taxon>Hypocreomycetidae</taxon>
        <taxon>Hypocreales</taxon>
        <taxon>Cordycipitaceae</taxon>
        <taxon>Lecanicillium</taxon>
    </lineage>
</organism>
<dbReference type="EMBL" id="JANAKD010000041">
    <property type="protein sequence ID" value="KAJ3498633.1"/>
    <property type="molecule type" value="Genomic_DNA"/>
</dbReference>
<comment type="caution">
    <text evidence="1">The sequence shown here is derived from an EMBL/GenBank/DDBJ whole genome shotgun (WGS) entry which is preliminary data.</text>
</comment>
<name>A0ACC1R6H7_9HYPO</name>
<evidence type="ECO:0000313" key="2">
    <source>
        <dbReference type="Proteomes" id="UP001148737"/>
    </source>
</evidence>
<proteinExistence type="predicted"/>
<dbReference type="Proteomes" id="UP001148737">
    <property type="component" value="Unassembled WGS sequence"/>
</dbReference>
<protein>
    <submittedName>
        <fullName evidence="1">Uncharacterized protein</fullName>
    </submittedName>
</protein>